<reference evidence="6 7" key="1">
    <citation type="submission" date="2024-03" db="EMBL/GenBank/DDBJ databases">
        <title>Adaptation during the transition from Ophiocordyceps entomopathogen to insect associate is accompanied by gene loss and intensified selection.</title>
        <authorList>
            <person name="Ward C.M."/>
            <person name="Onetto C.A."/>
            <person name="Borneman A.R."/>
        </authorList>
    </citation>
    <scope>NUCLEOTIDE SEQUENCE [LARGE SCALE GENOMIC DNA]</scope>
    <source>
        <strain evidence="6">AWRI1</strain>
        <tissue evidence="6">Single Adult Female</tissue>
    </source>
</reference>
<evidence type="ECO:0000256" key="1">
    <source>
        <dbReference type="ARBA" id="ARBA00022723"/>
    </source>
</evidence>
<dbReference type="PANTHER" id="PTHR21402">
    <property type="entry name" value="GAMETOCYTE SPECIFIC FACTOR 1-RELATED"/>
    <property type="match status" value="1"/>
</dbReference>
<organism evidence="6 7">
    <name type="scientific">Parthenolecanium corni</name>
    <dbReference type="NCBI Taxonomy" id="536013"/>
    <lineage>
        <taxon>Eukaryota</taxon>
        <taxon>Metazoa</taxon>
        <taxon>Ecdysozoa</taxon>
        <taxon>Arthropoda</taxon>
        <taxon>Hexapoda</taxon>
        <taxon>Insecta</taxon>
        <taxon>Pterygota</taxon>
        <taxon>Neoptera</taxon>
        <taxon>Paraneoptera</taxon>
        <taxon>Hemiptera</taxon>
        <taxon>Sternorrhyncha</taxon>
        <taxon>Coccoidea</taxon>
        <taxon>Coccidae</taxon>
        <taxon>Parthenolecanium</taxon>
    </lineage>
</organism>
<accession>A0AAN9TRF5</accession>
<dbReference type="InterPro" id="IPR022776">
    <property type="entry name" value="TRM13/UPF0224_CHHC_Znf_dom"/>
</dbReference>
<feature type="domain" description="CHHC U11-48K-type" evidence="5">
    <location>
        <begin position="13"/>
        <end position="40"/>
    </location>
</feature>
<gene>
    <name evidence="6" type="ORF">V9T40_006820</name>
</gene>
<dbReference type="Pfam" id="PF05253">
    <property type="entry name" value="zf-U11-48K"/>
    <property type="match status" value="1"/>
</dbReference>
<dbReference type="PROSITE" id="PS51800">
    <property type="entry name" value="ZF_CHHC_U11_48K"/>
    <property type="match status" value="2"/>
</dbReference>
<evidence type="ECO:0000313" key="6">
    <source>
        <dbReference type="EMBL" id="KAK7602846.1"/>
    </source>
</evidence>
<keyword evidence="7" id="KW-1185">Reference proteome</keyword>
<feature type="domain" description="CHHC U11-48K-type" evidence="5">
    <location>
        <begin position="47"/>
        <end position="74"/>
    </location>
</feature>
<dbReference type="EMBL" id="JBBCAQ010000007">
    <property type="protein sequence ID" value="KAK7602846.1"/>
    <property type="molecule type" value="Genomic_DNA"/>
</dbReference>
<dbReference type="InterPro" id="IPR051591">
    <property type="entry name" value="UPF0224_FAM112_RNA_Proc"/>
</dbReference>
<feature type="compositionally biased region" description="Basic and acidic residues" evidence="4">
    <location>
        <begin position="146"/>
        <end position="171"/>
    </location>
</feature>
<comment type="caution">
    <text evidence="6">The sequence shown here is derived from an EMBL/GenBank/DDBJ whole genome shotgun (WGS) entry which is preliminary data.</text>
</comment>
<proteinExistence type="predicted"/>
<dbReference type="GO" id="GO:0008270">
    <property type="term" value="F:zinc ion binding"/>
    <property type="evidence" value="ECO:0007669"/>
    <property type="project" value="UniProtKB-KW"/>
</dbReference>
<sequence length="303" mass="34893">MNDQLKFTEAEELVSCPYNIAHTCPRKRLAFHLIKCRKQHLGLAKELKECIHNIQHRVPRPEYQYHLETCPDRDNYYQAQYQVGEVENRSIPALLENIKIPVQVPIPDENWDDEPVVNVLENVKRNAEEKNVLQNFSNEPPAVRKALREESRRKYRDKLNEAERREKERNEAITARFSRSNHSNKNGSSSSGRDRDRDDISSVVSHSTARSEFSAAKSDVSYKTAFTNAQKSLDEFQIVERKKRMGRGSGSVSSQTPNVQQGLGRGRKLTDVMKYGRLKELVEAKDHILVIDPIDIVIIITTK</sequence>
<feature type="compositionally biased region" description="Low complexity" evidence="4">
    <location>
        <begin position="178"/>
        <end position="191"/>
    </location>
</feature>
<protein>
    <recommendedName>
        <fullName evidence="5">CHHC U11-48K-type domain-containing protein</fullName>
    </recommendedName>
</protein>
<dbReference type="AlphaFoldDB" id="A0AAN9TRF5"/>
<keyword evidence="2" id="KW-0863">Zinc-finger</keyword>
<dbReference type="SUPFAM" id="SSF57667">
    <property type="entry name" value="beta-beta-alpha zinc fingers"/>
    <property type="match status" value="1"/>
</dbReference>
<dbReference type="PANTHER" id="PTHR21402:SF5">
    <property type="entry name" value="GAMETOCYTE SPECIFIC FACTOR 1"/>
    <property type="match status" value="1"/>
</dbReference>
<feature type="region of interest" description="Disordered" evidence="4">
    <location>
        <begin position="244"/>
        <end position="265"/>
    </location>
</feature>
<evidence type="ECO:0000256" key="4">
    <source>
        <dbReference type="SAM" id="MobiDB-lite"/>
    </source>
</evidence>
<dbReference type="InterPro" id="IPR036236">
    <property type="entry name" value="Znf_C2H2_sf"/>
</dbReference>
<dbReference type="Proteomes" id="UP001367676">
    <property type="component" value="Unassembled WGS sequence"/>
</dbReference>
<feature type="region of interest" description="Disordered" evidence="4">
    <location>
        <begin position="131"/>
        <end position="208"/>
    </location>
</feature>
<evidence type="ECO:0000256" key="2">
    <source>
        <dbReference type="ARBA" id="ARBA00022771"/>
    </source>
</evidence>
<keyword evidence="1" id="KW-0479">Metal-binding</keyword>
<evidence type="ECO:0000256" key="3">
    <source>
        <dbReference type="ARBA" id="ARBA00022833"/>
    </source>
</evidence>
<feature type="compositionally biased region" description="Polar residues" evidence="4">
    <location>
        <begin position="250"/>
        <end position="261"/>
    </location>
</feature>
<evidence type="ECO:0000313" key="7">
    <source>
        <dbReference type="Proteomes" id="UP001367676"/>
    </source>
</evidence>
<evidence type="ECO:0000259" key="5">
    <source>
        <dbReference type="PROSITE" id="PS51800"/>
    </source>
</evidence>
<name>A0AAN9TRF5_9HEMI</name>
<keyword evidence="3" id="KW-0862">Zinc</keyword>